<dbReference type="SUPFAM" id="SSF69917">
    <property type="entry name" value="OMPT-like"/>
    <property type="match status" value="1"/>
</dbReference>
<feature type="chain" id="PRO_5012709633" evidence="1">
    <location>
        <begin position="25"/>
        <end position="298"/>
    </location>
</feature>
<dbReference type="RefSeq" id="WP_084576138.1">
    <property type="nucleotide sequence ID" value="NZ_CP155572.1"/>
</dbReference>
<dbReference type="Proteomes" id="UP000192738">
    <property type="component" value="Unassembled WGS sequence"/>
</dbReference>
<dbReference type="OrthoDB" id="1681955at2"/>
<dbReference type="InterPro" id="IPR020080">
    <property type="entry name" value="OM_adhesin/peptidase_omptin"/>
</dbReference>
<accession>A0A1W2CBZ0</accession>
<sequence length="298" mass="32890">MLKPIVIALMVATLTLSQTLGAVASTLSISNWQASGSQMWRITFPGDTSGLADSQQANSGASELYYPHSGNYATINYEYELSPNRKLTIEAGILGTLTPATGSDSDWDYSKSQDLWYYGVFQTNGSSTFINIDVKQATSPNTEFFYGYGYSNSQYSMTNGYYSIMNYVETTTSLPNLNSTYSMVYHGPHVGFSGTKQLAPKLALVGSISYSPLALAQGQGWWNLRNLDFEHLGSGQMLDGKIGLRYLVAGRHDNALTLGYRYQQHRLYTGSEDTSSAITWTDATKIQQGWYMGGDFKF</sequence>
<organism evidence="2 3">
    <name type="scientific">Sporomusa malonica</name>
    <dbReference type="NCBI Taxonomy" id="112901"/>
    <lineage>
        <taxon>Bacteria</taxon>
        <taxon>Bacillati</taxon>
        <taxon>Bacillota</taxon>
        <taxon>Negativicutes</taxon>
        <taxon>Selenomonadales</taxon>
        <taxon>Sporomusaceae</taxon>
        <taxon>Sporomusa</taxon>
    </lineage>
</organism>
<evidence type="ECO:0000313" key="3">
    <source>
        <dbReference type="Proteomes" id="UP000192738"/>
    </source>
</evidence>
<keyword evidence="1" id="KW-0732">Signal</keyword>
<dbReference type="EMBL" id="FWXI01000010">
    <property type="protein sequence ID" value="SMC82596.1"/>
    <property type="molecule type" value="Genomic_DNA"/>
</dbReference>
<dbReference type="Gene3D" id="2.40.128.90">
    <property type="entry name" value="OMPT-like"/>
    <property type="match status" value="1"/>
</dbReference>
<reference evidence="2 3" key="1">
    <citation type="submission" date="2017-04" db="EMBL/GenBank/DDBJ databases">
        <authorList>
            <person name="Afonso C.L."/>
            <person name="Miller P.J."/>
            <person name="Scott M.A."/>
            <person name="Spackman E."/>
            <person name="Goraichik I."/>
            <person name="Dimitrov K.M."/>
            <person name="Suarez D.L."/>
            <person name="Swayne D.E."/>
        </authorList>
    </citation>
    <scope>NUCLEOTIDE SEQUENCE [LARGE SCALE GENOMIC DNA]</scope>
    <source>
        <strain evidence="2 3">DSM 5090</strain>
    </source>
</reference>
<feature type="signal peptide" evidence="1">
    <location>
        <begin position="1"/>
        <end position="24"/>
    </location>
</feature>
<gene>
    <name evidence="2" type="ORF">SAMN04488500_11067</name>
</gene>
<evidence type="ECO:0000256" key="1">
    <source>
        <dbReference type="SAM" id="SignalP"/>
    </source>
</evidence>
<proteinExistence type="predicted"/>
<name>A0A1W2CBZ0_9FIRM</name>
<dbReference type="AlphaFoldDB" id="A0A1W2CBZ0"/>
<keyword evidence="3" id="KW-1185">Reference proteome</keyword>
<evidence type="ECO:0000313" key="2">
    <source>
        <dbReference type="EMBL" id="SMC82596.1"/>
    </source>
</evidence>
<dbReference type="InterPro" id="IPR053724">
    <property type="entry name" value="OMP_A26_sf"/>
</dbReference>
<dbReference type="GO" id="GO:0004190">
    <property type="term" value="F:aspartic-type endopeptidase activity"/>
    <property type="evidence" value="ECO:0007669"/>
    <property type="project" value="InterPro"/>
</dbReference>
<protein>
    <submittedName>
        <fullName evidence="2">Uncharacterized protein</fullName>
    </submittedName>
</protein>